<sequence>MILWRISAFADLSGRGGLLASGRWHSAGRPVVYLAGTPAGAMLEILVHLEVDQEDFPQTLQLLKVEIADDASQWQPPTLKAEWADDLRYTKKLGDTFLLSSPALLMPVPSVIMPHTQNYLFNPLHQESTKATLSSETFRLDNRLLKKFHTG</sequence>
<organism evidence="2 3">
    <name type="scientific">Pseudomonas asplenii</name>
    <dbReference type="NCBI Taxonomy" id="53407"/>
    <lineage>
        <taxon>Bacteria</taxon>
        <taxon>Pseudomonadati</taxon>
        <taxon>Pseudomonadota</taxon>
        <taxon>Gammaproteobacteria</taxon>
        <taxon>Pseudomonadales</taxon>
        <taxon>Pseudomonadaceae</taxon>
        <taxon>Pseudomonas</taxon>
    </lineage>
</organism>
<dbReference type="OrthoDB" id="9789501at2"/>
<dbReference type="AlphaFoldDB" id="A0A0N0VJW1"/>
<evidence type="ECO:0000313" key="3">
    <source>
        <dbReference type="Proteomes" id="UP000037931"/>
    </source>
</evidence>
<dbReference type="Proteomes" id="UP000037931">
    <property type="component" value="Unassembled WGS sequence"/>
</dbReference>
<dbReference type="PATRIC" id="fig|50340.43.peg.5902"/>
<proteinExistence type="predicted"/>
<accession>A0A0N0VJW1</accession>
<evidence type="ECO:0000259" key="1">
    <source>
        <dbReference type="SMART" id="SM00953"/>
    </source>
</evidence>
<evidence type="ECO:0000313" key="2">
    <source>
        <dbReference type="EMBL" id="KPA90456.1"/>
    </source>
</evidence>
<dbReference type="RefSeq" id="WP_054060251.1">
    <property type="nucleotide sequence ID" value="NZ_JSYZ01000009.1"/>
</dbReference>
<name>A0A0N0VJW1_9PSED</name>
<comment type="caution">
    <text evidence="2">The sequence shown here is derived from an EMBL/GenBank/DDBJ whole genome shotgun (WGS) entry which is preliminary data.</text>
</comment>
<dbReference type="Pfam" id="PF08808">
    <property type="entry name" value="RES"/>
    <property type="match status" value="1"/>
</dbReference>
<feature type="domain" description="RES" evidence="1">
    <location>
        <begin position="11"/>
        <end position="135"/>
    </location>
</feature>
<gene>
    <name evidence="2" type="ORF">PF66_02517</name>
</gene>
<dbReference type="EMBL" id="JSYZ01000009">
    <property type="protein sequence ID" value="KPA90456.1"/>
    <property type="molecule type" value="Genomic_DNA"/>
</dbReference>
<protein>
    <recommendedName>
        <fullName evidence="1">RES domain-containing protein</fullName>
    </recommendedName>
</protein>
<reference evidence="2 3" key="1">
    <citation type="journal article" date="2015" name="PLoS ONE">
        <title>Rice-Infecting Pseudomonas Genomes Are Highly Accessorized and Harbor Multiple Putative Virulence Mechanisms to Cause Sheath Brown Rot.</title>
        <authorList>
            <person name="Quibod I.L."/>
            <person name="Grande G."/>
            <person name="Oreiro E.G."/>
            <person name="Borja F.N."/>
            <person name="Dossa G.S."/>
            <person name="Mauleon R."/>
            <person name="Cruz C.V."/>
            <person name="Oliva R."/>
        </authorList>
    </citation>
    <scope>NUCLEOTIDE SEQUENCE [LARGE SCALE GENOMIC DNA]</scope>
    <source>
        <strain evidence="2 3">IRRI 6609</strain>
    </source>
</reference>
<dbReference type="SMART" id="SM00953">
    <property type="entry name" value="RES"/>
    <property type="match status" value="1"/>
</dbReference>
<dbReference type="STRING" id="50340.PF66_02517"/>
<dbReference type="InterPro" id="IPR014914">
    <property type="entry name" value="RES_dom"/>
</dbReference>
<keyword evidence="3" id="KW-1185">Reference proteome</keyword>